<dbReference type="InterPro" id="IPR053134">
    <property type="entry name" value="RNA-dir_DNA_polymerase"/>
</dbReference>
<dbReference type="Gramene" id="OMO93623">
    <property type="protein sequence ID" value="OMO93623"/>
    <property type="gene ID" value="CCACVL1_06425"/>
</dbReference>
<dbReference type="Gene3D" id="3.10.10.10">
    <property type="entry name" value="HIV Type 1 Reverse Transcriptase, subunit A, domain 1"/>
    <property type="match status" value="1"/>
</dbReference>
<evidence type="ECO:0000313" key="3">
    <source>
        <dbReference type="Proteomes" id="UP000188268"/>
    </source>
</evidence>
<dbReference type="PANTHER" id="PTHR24559">
    <property type="entry name" value="TRANSPOSON TY3-I GAG-POL POLYPROTEIN"/>
    <property type="match status" value="1"/>
</dbReference>
<evidence type="ECO:0000313" key="2">
    <source>
        <dbReference type="EMBL" id="OMO93623.1"/>
    </source>
</evidence>
<proteinExistence type="predicted"/>
<dbReference type="OrthoDB" id="1001942at2759"/>
<comment type="caution">
    <text evidence="2">The sequence shown here is derived from an EMBL/GenBank/DDBJ whole genome shotgun (WGS) entry which is preliminary data.</text>
</comment>
<reference evidence="2 3" key="1">
    <citation type="submission" date="2013-09" db="EMBL/GenBank/DDBJ databases">
        <title>Corchorus capsularis genome sequencing.</title>
        <authorList>
            <person name="Alam M."/>
            <person name="Haque M.S."/>
            <person name="Islam M.S."/>
            <person name="Emdad E.M."/>
            <person name="Islam M.M."/>
            <person name="Ahmed B."/>
            <person name="Halim A."/>
            <person name="Hossen Q.M.M."/>
            <person name="Hossain M.Z."/>
            <person name="Ahmed R."/>
            <person name="Khan M.M."/>
            <person name="Islam R."/>
            <person name="Rashid M.M."/>
            <person name="Khan S.A."/>
            <person name="Rahman M.S."/>
            <person name="Alam M."/>
        </authorList>
    </citation>
    <scope>NUCLEOTIDE SEQUENCE [LARGE SCALE GENOMIC DNA]</scope>
    <source>
        <strain evidence="3">cv. CVL-1</strain>
        <tissue evidence="2">Whole seedling</tissue>
    </source>
</reference>
<sequence>MVKKANGKWWMCVDFTNQNKTCPKDNFPLPSIDRPDDTSSGNKFLSLMDAYSGR</sequence>
<organism evidence="2 3">
    <name type="scientific">Corchorus capsularis</name>
    <name type="common">Jute</name>
    <dbReference type="NCBI Taxonomy" id="210143"/>
    <lineage>
        <taxon>Eukaryota</taxon>
        <taxon>Viridiplantae</taxon>
        <taxon>Streptophyta</taxon>
        <taxon>Embryophyta</taxon>
        <taxon>Tracheophyta</taxon>
        <taxon>Spermatophyta</taxon>
        <taxon>Magnoliopsida</taxon>
        <taxon>eudicotyledons</taxon>
        <taxon>Gunneridae</taxon>
        <taxon>Pentapetalae</taxon>
        <taxon>rosids</taxon>
        <taxon>malvids</taxon>
        <taxon>Malvales</taxon>
        <taxon>Malvaceae</taxon>
        <taxon>Grewioideae</taxon>
        <taxon>Apeibeae</taxon>
        <taxon>Corchorus</taxon>
    </lineage>
</organism>
<dbReference type="SUPFAM" id="SSF56672">
    <property type="entry name" value="DNA/RNA polymerases"/>
    <property type="match status" value="1"/>
</dbReference>
<dbReference type="Proteomes" id="UP000188268">
    <property type="component" value="Unassembled WGS sequence"/>
</dbReference>
<gene>
    <name evidence="2" type="ORF">CCACVL1_06425</name>
</gene>
<name>A0A1R3JFL6_COCAP</name>
<dbReference type="OMA" id="PTDWAEY"/>
<dbReference type="PANTHER" id="PTHR24559:SF430">
    <property type="entry name" value="RNA-DIRECTED DNA POLYMERASE"/>
    <property type="match status" value="1"/>
</dbReference>
<keyword evidence="3" id="KW-1185">Reference proteome</keyword>
<protein>
    <submittedName>
        <fullName evidence="2">Uncharacterized protein</fullName>
    </submittedName>
</protein>
<dbReference type="AlphaFoldDB" id="A0A1R3JFL6"/>
<evidence type="ECO:0000256" key="1">
    <source>
        <dbReference type="SAM" id="MobiDB-lite"/>
    </source>
</evidence>
<dbReference type="InterPro" id="IPR043502">
    <property type="entry name" value="DNA/RNA_pol_sf"/>
</dbReference>
<accession>A0A1R3JFL6</accession>
<feature type="region of interest" description="Disordered" evidence="1">
    <location>
        <begin position="29"/>
        <end position="54"/>
    </location>
</feature>
<dbReference type="EMBL" id="AWWV01008065">
    <property type="protein sequence ID" value="OMO93623.1"/>
    <property type="molecule type" value="Genomic_DNA"/>
</dbReference>